<organism evidence="3 4">
    <name type="scientific">Papaver nudicaule</name>
    <name type="common">Iceland poppy</name>
    <dbReference type="NCBI Taxonomy" id="74823"/>
    <lineage>
        <taxon>Eukaryota</taxon>
        <taxon>Viridiplantae</taxon>
        <taxon>Streptophyta</taxon>
        <taxon>Embryophyta</taxon>
        <taxon>Tracheophyta</taxon>
        <taxon>Spermatophyta</taxon>
        <taxon>Magnoliopsida</taxon>
        <taxon>Ranunculales</taxon>
        <taxon>Papaveraceae</taxon>
        <taxon>Papaveroideae</taxon>
        <taxon>Papaver</taxon>
    </lineage>
</organism>
<dbReference type="AlphaFoldDB" id="A0AA41UZR9"/>
<accession>A0AA41UZR9</accession>
<evidence type="ECO:0000313" key="3">
    <source>
        <dbReference type="EMBL" id="MCL7026222.1"/>
    </source>
</evidence>
<feature type="region of interest" description="Disordered" evidence="1">
    <location>
        <begin position="394"/>
        <end position="415"/>
    </location>
</feature>
<dbReference type="SUPFAM" id="SSF82199">
    <property type="entry name" value="SET domain"/>
    <property type="match status" value="1"/>
</dbReference>
<dbReference type="SMART" id="SM00317">
    <property type="entry name" value="SET"/>
    <property type="match status" value="1"/>
</dbReference>
<feature type="region of interest" description="Disordered" evidence="1">
    <location>
        <begin position="318"/>
        <end position="346"/>
    </location>
</feature>
<dbReference type="InterPro" id="IPR044238">
    <property type="entry name" value="ASHR2-like"/>
</dbReference>
<protein>
    <recommendedName>
        <fullName evidence="2">SET domain-containing protein</fullName>
    </recommendedName>
</protein>
<dbReference type="Gene3D" id="6.10.140.2220">
    <property type="match status" value="1"/>
</dbReference>
<name>A0AA41UZR9_PAPNU</name>
<dbReference type="PANTHER" id="PTHR47420:SF3">
    <property type="entry name" value="HISTONE-LYSINE N-METHYLTRANSFERASE ASHR2"/>
    <property type="match status" value="1"/>
</dbReference>
<dbReference type="Proteomes" id="UP001177140">
    <property type="component" value="Unassembled WGS sequence"/>
</dbReference>
<reference evidence="3" key="1">
    <citation type="submission" date="2022-03" db="EMBL/GenBank/DDBJ databases">
        <title>A functionally conserved STORR gene fusion in Papaver species that diverged 16.8 million years ago.</title>
        <authorList>
            <person name="Catania T."/>
        </authorList>
    </citation>
    <scope>NUCLEOTIDE SEQUENCE</scope>
    <source>
        <strain evidence="3">S-191538</strain>
    </source>
</reference>
<sequence>MSNPTNNPMLLKITEIQGRGRSLVSTQPLKAGQVILQDSPILLYPATTPSKNGEFSNFCSNCFKKLHVNSTNSNNLNSCPSCSYHALFCNPNCQTSALSGSHSTWVCQALNYIRYSSPNLPFLQDPDTQIQARFLVSAYNLAVTSPSNFQLLLSLQGEAPLIPNPQTQALHSFIASLSPPQSGFGFSPELTAALLAKDKQNAFGLMDENSTDERTVRAYGIYPKASFFNHDCLPNACRFDYVDGSNSGGSSGSAVPDNITSNTDIIIRVIHDVPEGREICLSYFPVTWTYLERQTRLKDDYGFECDCDRCKVEVNWKEEDDNSGTGMEPDNDEAMEGSDEDANEADNDFPHAYFFVKYVCDRDNCGGTLAPLPPSQDSSPSDVLECNVCGRLRKEEEDDMDGDNGNDEDGDMLEE</sequence>
<dbReference type="Gene3D" id="2.170.270.10">
    <property type="entry name" value="SET domain"/>
    <property type="match status" value="1"/>
</dbReference>
<dbReference type="PROSITE" id="PS50280">
    <property type="entry name" value="SET"/>
    <property type="match status" value="1"/>
</dbReference>
<feature type="domain" description="SET" evidence="2">
    <location>
        <begin position="7"/>
        <end position="284"/>
    </location>
</feature>
<dbReference type="InterPro" id="IPR001214">
    <property type="entry name" value="SET_dom"/>
</dbReference>
<keyword evidence="4" id="KW-1185">Reference proteome</keyword>
<evidence type="ECO:0000259" key="2">
    <source>
        <dbReference type="PROSITE" id="PS50280"/>
    </source>
</evidence>
<evidence type="ECO:0000256" key="1">
    <source>
        <dbReference type="SAM" id="MobiDB-lite"/>
    </source>
</evidence>
<dbReference type="InterPro" id="IPR046341">
    <property type="entry name" value="SET_dom_sf"/>
</dbReference>
<evidence type="ECO:0000313" key="4">
    <source>
        <dbReference type="Proteomes" id="UP001177140"/>
    </source>
</evidence>
<gene>
    <name evidence="3" type="ORF">MKW94_002372</name>
</gene>
<dbReference type="PANTHER" id="PTHR47420">
    <property type="entry name" value="HISTONE-LYSINE N-METHYLTRANSFERASE ASHR2"/>
    <property type="match status" value="1"/>
</dbReference>
<dbReference type="Pfam" id="PF00856">
    <property type="entry name" value="SET"/>
    <property type="match status" value="1"/>
</dbReference>
<dbReference type="Gene3D" id="1.10.220.160">
    <property type="match status" value="1"/>
</dbReference>
<dbReference type="EMBL" id="JAJJMA010054061">
    <property type="protein sequence ID" value="MCL7026222.1"/>
    <property type="molecule type" value="Genomic_DNA"/>
</dbReference>
<feature type="compositionally biased region" description="Acidic residues" evidence="1">
    <location>
        <begin position="396"/>
        <end position="415"/>
    </location>
</feature>
<proteinExistence type="predicted"/>
<feature type="compositionally biased region" description="Acidic residues" evidence="1">
    <location>
        <begin position="329"/>
        <end position="346"/>
    </location>
</feature>
<dbReference type="CDD" id="cd20071">
    <property type="entry name" value="SET_SMYD"/>
    <property type="match status" value="1"/>
</dbReference>
<comment type="caution">
    <text evidence="3">The sequence shown here is derived from an EMBL/GenBank/DDBJ whole genome shotgun (WGS) entry which is preliminary data.</text>
</comment>